<accession>A0A1D8S378</accession>
<dbReference type="RefSeq" id="WP_070364549.1">
    <property type="nucleotide sequence ID" value="NZ_CP016070.1"/>
</dbReference>
<reference evidence="2" key="3">
    <citation type="journal article" date="2017" name="ISME J.">
        <title>Discovery of anaerobic lithoheterotrophic haloarchaea, ubiquitous in hypersaline habitats.</title>
        <authorList>
            <person name="Sorokin D.Y."/>
            <person name="Messina E."/>
            <person name="Smedile F."/>
            <person name="Roman P."/>
            <person name="Damste J.S.S."/>
            <person name="Ciordia S."/>
            <person name="Mena M.C."/>
            <person name="Ferrer M."/>
            <person name="Golyshin P.N."/>
            <person name="Kublanov I.V."/>
            <person name="Samarov N.I."/>
            <person name="Toshchakov S.V."/>
            <person name="La Cono V."/>
            <person name="Yakimov M.M."/>
        </authorList>
    </citation>
    <scope>NUCLEOTIDE SEQUENCE</scope>
    <source>
        <strain evidence="2">HSR6</strain>
    </source>
</reference>
<gene>
    <name evidence="2" type="ORF">HSR6_0599</name>
    <name evidence="1" type="ORF">HTSR_0611</name>
</gene>
<evidence type="ECO:0000313" key="3">
    <source>
        <dbReference type="Proteomes" id="UP000185608"/>
    </source>
</evidence>
<protein>
    <submittedName>
        <fullName evidence="1">XapX domain protein</fullName>
    </submittedName>
</protein>
<dbReference type="GeneID" id="30417122"/>
<reference evidence="4" key="2">
    <citation type="submission" date="2016-08" db="EMBL/GenBank/DDBJ databases">
        <title>Discovery of first anaerobic lithoheterotrophic haloarchae widely represented in hypersaline habitats.</title>
        <authorList>
            <person name="Sorokin D.Y."/>
            <person name="Kublanov I.V."/>
            <person name="Roman P."/>
            <person name="Sinninghe Damste J.S."/>
            <person name="Golyshin P.N."/>
            <person name="Rojo D."/>
            <person name="Ciordia S."/>
            <person name="Mena Md.C."/>
            <person name="Ferrer M."/>
            <person name="Smedile F."/>
            <person name="Messina E."/>
            <person name="La Cono V."/>
            <person name="Yakimov M.M."/>
        </authorList>
    </citation>
    <scope>NUCLEOTIDE SEQUENCE [LARGE SCALE GENOMIC DNA]</scope>
    <source>
        <strain evidence="4">HSR6</strain>
    </source>
</reference>
<evidence type="ECO:0000313" key="2">
    <source>
        <dbReference type="EMBL" id="APE95060.1"/>
    </source>
</evidence>
<dbReference type="AlphaFoldDB" id="A0A1D8S378"/>
<evidence type="ECO:0000313" key="1">
    <source>
        <dbReference type="EMBL" id="AOW79805.1"/>
    </source>
</evidence>
<dbReference type="Proteomes" id="UP000186165">
    <property type="component" value="Chromosome"/>
</dbReference>
<name>A0A1D8S378_9EURY</name>
<proteinExistence type="predicted"/>
<accession>A0A1J1AA96</accession>
<dbReference type="STRING" id="1873524.HSR6_0599"/>
<dbReference type="EMBL" id="CP016070">
    <property type="protein sequence ID" value="AOW79805.1"/>
    <property type="molecule type" value="Genomic_DNA"/>
</dbReference>
<reference evidence="1 3" key="1">
    <citation type="submission" date="2016-06" db="EMBL/GenBank/DDBJ databases">
        <title>Discovery of anaerobic lithoheterotrophic haloarchaeon capable of sulfur respiration by hydrogen and formate.</title>
        <authorList>
            <person name="Sorokin D.Y."/>
            <person name="Kublanov I.V."/>
            <person name="Roman P."/>
            <person name="Sinninghe Damste J.S."/>
            <person name="Golyshin P.N."/>
            <person name="Rojo D."/>
            <person name="Ciordia S."/>
            <person name="Mena Md.C."/>
            <person name="Ferrer M."/>
            <person name="Smedile F."/>
            <person name="Messina E."/>
            <person name="La Cono V."/>
            <person name="Yakimov M.M."/>
        </authorList>
    </citation>
    <scope>NUCLEOTIDE SEQUENCE [LARGE SCALE GENOMIC DNA]</scope>
    <source>
        <strain evidence="1 3">HTSR1</strain>
    </source>
</reference>
<evidence type="ECO:0000313" key="4">
    <source>
        <dbReference type="Proteomes" id="UP000186165"/>
    </source>
</evidence>
<dbReference type="Proteomes" id="UP000185608">
    <property type="component" value="Chromosome"/>
</dbReference>
<dbReference type="NCBIfam" id="TIGR03510">
    <property type="entry name" value="XapX"/>
    <property type="match status" value="1"/>
</dbReference>
<dbReference type="InterPro" id="IPR020017">
    <property type="entry name" value="XapX_domain"/>
</dbReference>
<organism evidence="1 3">
    <name type="scientific">Halodesulfurarchaeum formicicum</name>
    <dbReference type="NCBI Taxonomy" id="1873524"/>
    <lineage>
        <taxon>Archaea</taxon>
        <taxon>Methanobacteriati</taxon>
        <taxon>Methanobacteriota</taxon>
        <taxon>Stenosarchaea group</taxon>
        <taxon>Halobacteria</taxon>
        <taxon>Halobacteriales</taxon>
        <taxon>Halobacteriaceae</taxon>
        <taxon>Halodesulfurarchaeum</taxon>
    </lineage>
</organism>
<keyword evidence="4" id="KW-1185">Reference proteome</keyword>
<dbReference type="KEGG" id="hhsr:HSR6_0599"/>
<sequence>MNAAVPLLALLTGLLTGVVFGLLKAPIPAPPSISGVLGILGIYLGYVAIEGTEIGVDLLAILGLR</sequence>
<dbReference type="EMBL" id="CP016804">
    <property type="protein sequence ID" value="APE95060.1"/>
    <property type="molecule type" value="Genomic_DNA"/>
</dbReference>
<dbReference type="KEGG" id="halh:HTSR_0611"/>